<protein>
    <recommendedName>
        <fullName evidence="2">UBC core domain-containing protein</fullName>
    </recommendedName>
</protein>
<dbReference type="CDD" id="cd23812">
    <property type="entry name" value="UBCc_ScPEX4-like"/>
    <property type="match status" value="1"/>
</dbReference>
<feature type="domain" description="UBC core" evidence="2">
    <location>
        <begin position="1"/>
        <end position="151"/>
    </location>
</feature>
<dbReference type="AlphaFoldDB" id="A0A4U0V8J3"/>
<dbReference type="InterPro" id="IPR000608">
    <property type="entry name" value="UBC"/>
</dbReference>
<reference evidence="4 5" key="1">
    <citation type="submission" date="2017-03" db="EMBL/GenBank/DDBJ databases">
        <title>Genomes of endolithic fungi from Antarctica.</title>
        <authorList>
            <person name="Coleine C."/>
            <person name="Masonjones S."/>
            <person name="Stajich J.E."/>
        </authorList>
    </citation>
    <scope>NUCLEOTIDE SEQUENCE [LARGE SCALE GENOMIC DNA]</scope>
    <source>
        <strain evidence="4 5">CCFEE 5311</strain>
    </source>
</reference>
<accession>A0A4U0V8J3</accession>
<dbReference type="OrthoDB" id="9973183at2759"/>
<dbReference type="Proteomes" id="UP001175353">
    <property type="component" value="Unassembled WGS sequence"/>
</dbReference>
<dbReference type="InterPro" id="IPR016135">
    <property type="entry name" value="UBQ-conjugating_enzyme/RWD"/>
</dbReference>
<dbReference type="EMBL" id="NAJP01000012">
    <property type="protein sequence ID" value="TKA45178.1"/>
    <property type="molecule type" value="Genomic_DNA"/>
</dbReference>
<organism evidence="4 5">
    <name type="scientific">Friedmanniomyces endolithicus</name>
    <dbReference type="NCBI Taxonomy" id="329885"/>
    <lineage>
        <taxon>Eukaryota</taxon>
        <taxon>Fungi</taxon>
        <taxon>Dikarya</taxon>
        <taxon>Ascomycota</taxon>
        <taxon>Pezizomycotina</taxon>
        <taxon>Dothideomycetes</taxon>
        <taxon>Dothideomycetidae</taxon>
        <taxon>Mycosphaerellales</taxon>
        <taxon>Teratosphaeriaceae</taxon>
        <taxon>Friedmanniomyces</taxon>
    </lineage>
</organism>
<evidence type="ECO:0000313" key="5">
    <source>
        <dbReference type="Proteomes" id="UP000310066"/>
    </source>
</evidence>
<dbReference type="InterPro" id="IPR050113">
    <property type="entry name" value="Ub_conjugating_enzyme"/>
</dbReference>
<evidence type="ECO:0000313" key="3">
    <source>
        <dbReference type="EMBL" id="KAK0956575.1"/>
    </source>
</evidence>
<dbReference type="Gene3D" id="3.10.110.10">
    <property type="entry name" value="Ubiquitin Conjugating Enzyme"/>
    <property type="match status" value="1"/>
</dbReference>
<evidence type="ECO:0000256" key="1">
    <source>
        <dbReference type="ARBA" id="ARBA00022786"/>
    </source>
</evidence>
<name>A0A4U0V8J3_9PEZI</name>
<dbReference type="STRING" id="329885.A0A4U0V8J3"/>
<sequence>MASKRLIKELEQYSRDPSPAVSRLETVDDDLTHLTADLRGPEGTAYEGGTWTLSISIPASYPNTPPEMHFQTPICHANVSFKSGEICLDLLKTTWTPAYGIVSTLEAVQQLLSAGGEPDSPLNIDVAVLLREGDTVAAESLVRFYTGVFAMRR</sequence>
<keyword evidence="1" id="KW-0833">Ubl conjugation pathway</keyword>
<dbReference type="EMBL" id="JAUJLE010000432">
    <property type="protein sequence ID" value="KAK0956575.1"/>
    <property type="molecule type" value="Genomic_DNA"/>
</dbReference>
<dbReference type="Pfam" id="PF00179">
    <property type="entry name" value="UQ_con"/>
    <property type="match status" value="1"/>
</dbReference>
<comment type="caution">
    <text evidence="4">The sequence shown here is derived from an EMBL/GenBank/DDBJ whole genome shotgun (WGS) entry which is preliminary data.</text>
</comment>
<evidence type="ECO:0000313" key="6">
    <source>
        <dbReference type="Proteomes" id="UP001175353"/>
    </source>
</evidence>
<gene>
    <name evidence="4" type="ORF">B0A54_04274</name>
    <name evidence="3" type="ORF">LTR91_022305</name>
</gene>
<dbReference type="PANTHER" id="PTHR24067">
    <property type="entry name" value="UBIQUITIN-CONJUGATING ENZYME E2"/>
    <property type="match status" value="1"/>
</dbReference>
<evidence type="ECO:0000259" key="2">
    <source>
        <dbReference type="PROSITE" id="PS50127"/>
    </source>
</evidence>
<keyword evidence="6" id="KW-1185">Reference proteome</keyword>
<dbReference type="PROSITE" id="PS50127">
    <property type="entry name" value="UBC_2"/>
    <property type="match status" value="1"/>
</dbReference>
<evidence type="ECO:0000313" key="4">
    <source>
        <dbReference type="EMBL" id="TKA45178.1"/>
    </source>
</evidence>
<dbReference type="SUPFAM" id="SSF54495">
    <property type="entry name" value="UBC-like"/>
    <property type="match status" value="1"/>
</dbReference>
<proteinExistence type="predicted"/>
<reference evidence="3" key="2">
    <citation type="submission" date="2023-06" db="EMBL/GenBank/DDBJ databases">
        <title>Black Yeasts Isolated from many extreme environments.</title>
        <authorList>
            <person name="Coleine C."/>
            <person name="Stajich J.E."/>
            <person name="Selbmann L."/>
        </authorList>
    </citation>
    <scope>NUCLEOTIDE SEQUENCE</scope>
    <source>
        <strain evidence="3">CCFEE 5200</strain>
    </source>
</reference>
<dbReference type="SMART" id="SM00212">
    <property type="entry name" value="UBCc"/>
    <property type="match status" value="1"/>
</dbReference>
<dbReference type="Proteomes" id="UP000310066">
    <property type="component" value="Unassembled WGS sequence"/>
</dbReference>